<dbReference type="Proteomes" id="UP000299084">
    <property type="component" value="Unassembled WGS sequence"/>
</dbReference>
<dbReference type="SMART" id="SM00054">
    <property type="entry name" value="EFh"/>
    <property type="match status" value="2"/>
</dbReference>
<feature type="region of interest" description="Disordered" evidence="17">
    <location>
        <begin position="421"/>
        <end position="444"/>
    </location>
</feature>
<dbReference type="InterPro" id="IPR018247">
    <property type="entry name" value="EF_Hand_1_Ca_BS"/>
</dbReference>
<dbReference type="InterPro" id="IPR046349">
    <property type="entry name" value="C1-like_sf"/>
</dbReference>
<evidence type="ECO:0000256" key="3">
    <source>
        <dbReference type="ARBA" id="ARBA00009566"/>
    </source>
</evidence>
<evidence type="ECO:0000256" key="5">
    <source>
        <dbReference type="ARBA" id="ARBA00022490"/>
    </source>
</evidence>
<evidence type="ECO:0000256" key="16">
    <source>
        <dbReference type="PROSITE-ProRule" id="PRU00168"/>
    </source>
</evidence>
<dbReference type="PANTHER" id="PTHR23113">
    <property type="entry name" value="GUANINE NUCLEOTIDE EXCHANGE FACTOR"/>
    <property type="match status" value="1"/>
</dbReference>
<evidence type="ECO:0000256" key="13">
    <source>
        <dbReference type="ARBA" id="ARBA00023018"/>
    </source>
</evidence>
<dbReference type="PROSITE" id="PS50009">
    <property type="entry name" value="RASGEF_CAT"/>
    <property type="match status" value="1"/>
</dbReference>
<evidence type="ECO:0000256" key="4">
    <source>
        <dbReference type="ARBA" id="ARBA00022475"/>
    </source>
</evidence>
<evidence type="ECO:0000256" key="12">
    <source>
        <dbReference type="ARBA" id="ARBA00022837"/>
    </source>
</evidence>
<keyword evidence="4" id="KW-1003">Cell membrane</keyword>
<keyword evidence="5" id="KW-0963">Cytoplasm</keyword>
<gene>
    <name evidence="21" type="ORF">Cadr_000030262</name>
</gene>
<dbReference type="InterPro" id="IPR000651">
    <property type="entry name" value="Ras-like_Gua-exchang_fac_N"/>
</dbReference>
<evidence type="ECO:0000256" key="9">
    <source>
        <dbReference type="ARBA" id="ARBA00022737"/>
    </source>
</evidence>
<dbReference type="GO" id="GO:0045202">
    <property type="term" value="C:synapse"/>
    <property type="evidence" value="ECO:0007669"/>
    <property type="project" value="UniProtKB-SubCell"/>
</dbReference>
<dbReference type="GO" id="GO:0005085">
    <property type="term" value="F:guanyl-nucleotide exchange factor activity"/>
    <property type="evidence" value="ECO:0007669"/>
    <property type="project" value="UniProtKB-KW"/>
</dbReference>
<dbReference type="GO" id="GO:0005509">
    <property type="term" value="F:calcium ion binding"/>
    <property type="evidence" value="ECO:0007669"/>
    <property type="project" value="InterPro"/>
</dbReference>
<dbReference type="Pfam" id="PF00617">
    <property type="entry name" value="RasGEF"/>
    <property type="match status" value="1"/>
</dbReference>
<feature type="domain" description="EF-hand" evidence="20">
    <location>
        <begin position="465"/>
        <end position="500"/>
    </location>
</feature>
<sequence>MGVCAHPRGVLMCGRLYMRVGALSCVCAHVCGCQRLCGRGTPGWPGSSEQQRSGLNPVGGSRSTAWPSLPTPAAMAGTLDLDKGCTVEELLRGCIEAFDDSGKVRDPQLVRMFLMMHPWYWISAFPAEFDLNPELAEQIKELKALLDQEGNRRHSSLIDIESVPTYKWKRQVTQRNPVEQKKRKMSLLFDHLEPLELAEHLTYLEYRSFCKILFQDYHSFVTHGCTVDNPVLERFISLFNSVSQWVQLMILSKPTAPQRALVITHFVHVAEKLLKLQNFNTLMAVVGGLSHSSISRLKETHSHVSPETIKLWEGLTELVTATGNYGNYRRRLAACVGFRFPILGVHLKDLVALQLALPDWLDPARTRLNGAKMKQLFSILEELAMVTSFQPPVKANPDLLSLLTVSLDQYQTEDELYQLSLQREPRSKSSPTSPTSCTPPPRPPVLEEWTSAAKPKLDQAIMLEHIEKMVESVFRNFDVDGDGHISQEEFQIIRGNFPYLSAFGDLDQNQDGCISREEMVSYFLRSSSVLGGRMGFVHNFQESNSLRPVACRHCKALILGIYKQGLKCRGIREEEVQTVEDGVFDIHL</sequence>
<keyword evidence="22" id="KW-1185">Reference proteome</keyword>
<evidence type="ECO:0000256" key="1">
    <source>
        <dbReference type="ARBA" id="ARBA00004202"/>
    </source>
</evidence>
<comment type="caution">
    <text evidence="21">The sequence shown here is derived from an EMBL/GenBank/DDBJ whole genome shotgun (WGS) entry which is preliminary data.</text>
</comment>
<dbReference type="Pfam" id="PF13499">
    <property type="entry name" value="EF-hand_7"/>
    <property type="match status" value="1"/>
</dbReference>
<dbReference type="PROSITE" id="PS50222">
    <property type="entry name" value="EF_HAND_2"/>
    <property type="match status" value="1"/>
</dbReference>
<evidence type="ECO:0000256" key="17">
    <source>
        <dbReference type="SAM" id="MobiDB-lite"/>
    </source>
</evidence>
<keyword evidence="8" id="KW-0479">Metal-binding</keyword>
<dbReference type="GO" id="GO:0043005">
    <property type="term" value="C:neuron projection"/>
    <property type="evidence" value="ECO:0007669"/>
    <property type="project" value="UniProtKB-KW"/>
</dbReference>
<evidence type="ECO:0000256" key="15">
    <source>
        <dbReference type="ARBA" id="ARBA00034102"/>
    </source>
</evidence>
<dbReference type="SUPFAM" id="SSF47473">
    <property type="entry name" value="EF-hand"/>
    <property type="match status" value="1"/>
</dbReference>
<dbReference type="SMART" id="SM00147">
    <property type="entry name" value="RasGEF"/>
    <property type="match status" value="1"/>
</dbReference>
<dbReference type="SUPFAM" id="SSF57889">
    <property type="entry name" value="Cysteine-rich domain"/>
    <property type="match status" value="1"/>
</dbReference>
<dbReference type="Gene3D" id="1.10.840.10">
    <property type="entry name" value="Ras guanine-nucleotide exchange factors catalytic domain"/>
    <property type="match status" value="1"/>
</dbReference>
<protein>
    <submittedName>
        <fullName evidence="21">RAS guanyl-releasing protein 2</fullName>
    </submittedName>
</protein>
<dbReference type="InterPro" id="IPR023578">
    <property type="entry name" value="Ras_GEF_dom_sf"/>
</dbReference>
<dbReference type="EMBL" id="JWIN03000075">
    <property type="protein sequence ID" value="KAB1251450.1"/>
    <property type="molecule type" value="Genomic_DNA"/>
</dbReference>
<keyword evidence="10" id="KW-0863">Zinc-finger</keyword>
<evidence type="ECO:0000256" key="2">
    <source>
        <dbReference type="ARBA" id="ARBA00004514"/>
    </source>
</evidence>
<dbReference type="InterPro" id="IPR008937">
    <property type="entry name" value="Ras-like_GEF"/>
</dbReference>
<dbReference type="PANTHER" id="PTHR23113:SF16">
    <property type="entry name" value="RAS GUANYL-RELEASING PROTEIN 2"/>
    <property type="match status" value="1"/>
</dbReference>
<feature type="signal peptide" evidence="18">
    <location>
        <begin position="1"/>
        <end position="33"/>
    </location>
</feature>
<dbReference type="Gene3D" id="3.30.60.20">
    <property type="match status" value="1"/>
</dbReference>
<feature type="region of interest" description="Disordered" evidence="17">
    <location>
        <begin position="43"/>
        <end position="62"/>
    </location>
</feature>
<keyword evidence="12" id="KW-0106">Calcium</keyword>
<keyword evidence="9" id="KW-0677">Repeat</keyword>
<evidence type="ECO:0000256" key="18">
    <source>
        <dbReference type="SAM" id="SignalP"/>
    </source>
</evidence>
<dbReference type="STRING" id="9838.ENSCDRP00005024017"/>
<dbReference type="FunFam" id="1.10.840.10:FF:000003">
    <property type="entry name" value="Ras guanyl-releasing protein 3 isoform 1"/>
    <property type="match status" value="1"/>
</dbReference>
<dbReference type="GO" id="GO:0007265">
    <property type="term" value="P:Ras protein signal transduction"/>
    <property type="evidence" value="ECO:0007669"/>
    <property type="project" value="TreeGrafter"/>
</dbReference>
<dbReference type="GO" id="GO:0005829">
    <property type="term" value="C:cytosol"/>
    <property type="evidence" value="ECO:0007669"/>
    <property type="project" value="UniProtKB-SubCell"/>
</dbReference>
<dbReference type="Gene3D" id="1.20.870.10">
    <property type="entry name" value="Son of sevenless (SoS) protein Chain: S domain 1"/>
    <property type="match status" value="2"/>
</dbReference>
<keyword evidence="11" id="KW-0862">Zinc</keyword>
<feature type="chain" id="PRO_5024381443" evidence="18">
    <location>
        <begin position="34"/>
        <end position="588"/>
    </location>
</feature>
<keyword evidence="7 16" id="KW-0344">Guanine-nucleotide releasing factor</keyword>
<dbReference type="SUPFAM" id="SSF48366">
    <property type="entry name" value="Ras GEF"/>
    <property type="match status" value="1"/>
</dbReference>
<proteinExistence type="inferred from homology"/>
<dbReference type="Gene3D" id="1.10.238.10">
    <property type="entry name" value="EF-hand"/>
    <property type="match status" value="1"/>
</dbReference>
<dbReference type="InterPro" id="IPR036964">
    <property type="entry name" value="RASGEF_cat_dom_sf"/>
</dbReference>
<dbReference type="CDD" id="cd00155">
    <property type="entry name" value="RasGEF"/>
    <property type="match status" value="1"/>
</dbReference>
<keyword evidence="18" id="KW-0732">Signal</keyword>
<dbReference type="GO" id="GO:0008270">
    <property type="term" value="F:zinc ion binding"/>
    <property type="evidence" value="ECO:0007669"/>
    <property type="project" value="UniProtKB-KW"/>
</dbReference>
<accession>A0A5N4BXV9</accession>
<evidence type="ECO:0000256" key="11">
    <source>
        <dbReference type="ARBA" id="ARBA00022833"/>
    </source>
</evidence>
<dbReference type="InterPro" id="IPR011992">
    <property type="entry name" value="EF-hand-dom_pair"/>
</dbReference>
<evidence type="ECO:0000256" key="10">
    <source>
        <dbReference type="ARBA" id="ARBA00022771"/>
    </source>
</evidence>
<name>A0A5N4BXV9_CAMDR</name>
<evidence type="ECO:0000259" key="20">
    <source>
        <dbReference type="PROSITE" id="PS50222"/>
    </source>
</evidence>
<evidence type="ECO:0000256" key="8">
    <source>
        <dbReference type="ARBA" id="ARBA00022723"/>
    </source>
</evidence>
<keyword evidence="14" id="KW-0472">Membrane</keyword>
<dbReference type="CDD" id="cd00051">
    <property type="entry name" value="EFh"/>
    <property type="match status" value="1"/>
</dbReference>
<dbReference type="AlphaFoldDB" id="A0A5N4BXV9"/>
<evidence type="ECO:0000256" key="14">
    <source>
        <dbReference type="ARBA" id="ARBA00023136"/>
    </source>
</evidence>
<dbReference type="GO" id="GO:0005886">
    <property type="term" value="C:plasma membrane"/>
    <property type="evidence" value="ECO:0007669"/>
    <property type="project" value="UniProtKB-SubCell"/>
</dbReference>
<dbReference type="InterPro" id="IPR002048">
    <property type="entry name" value="EF_hand_dom"/>
</dbReference>
<feature type="domain" description="Ras-GEF" evidence="19">
    <location>
        <begin position="193"/>
        <end position="426"/>
    </location>
</feature>
<dbReference type="SMART" id="SM00229">
    <property type="entry name" value="RasGEFN"/>
    <property type="match status" value="1"/>
</dbReference>
<dbReference type="PROSITE" id="PS00018">
    <property type="entry name" value="EF_HAND_1"/>
    <property type="match status" value="2"/>
</dbReference>
<keyword evidence="6" id="KW-0771">Synaptosome</keyword>
<organism evidence="21 22">
    <name type="scientific">Camelus dromedarius</name>
    <name type="common">Dromedary</name>
    <name type="synonym">Arabian camel</name>
    <dbReference type="NCBI Taxonomy" id="9838"/>
    <lineage>
        <taxon>Eukaryota</taxon>
        <taxon>Metazoa</taxon>
        <taxon>Chordata</taxon>
        <taxon>Craniata</taxon>
        <taxon>Vertebrata</taxon>
        <taxon>Euteleostomi</taxon>
        <taxon>Mammalia</taxon>
        <taxon>Eutheria</taxon>
        <taxon>Laurasiatheria</taxon>
        <taxon>Artiodactyla</taxon>
        <taxon>Tylopoda</taxon>
        <taxon>Camelidae</taxon>
        <taxon>Camelus</taxon>
    </lineage>
</organism>
<comment type="subcellular location">
    <subcellularLocation>
        <location evidence="1">Cell membrane</location>
        <topology evidence="1">Peripheral membrane protein</topology>
    </subcellularLocation>
    <subcellularLocation>
        <location evidence="2">Cytoplasm</location>
        <location evidence="2">Cytosol</location>
    </subcellularLocation>
    <subcellularLocation>
        <location evidence="15">Synapse</location>
        <location evidence="15">Synaptosome</location>
    </subcellularLocation>
</comment>
<reference evidence="21 22" key="1">
    <citation type="journal article" date="2019" name="Mol. Ecol. Resour.">
        <title>Improving Illumina assemblies with Hi-C and long reads: an example with the North African dromedary.</title>
        <authorList>
            <person name="Elbers J.P."/>
            <person name="Rogers M.F."/>
            <person name="Perelman P.L."/>
            <person name="Proskuryakova A.A."/>
            <person name="Serdyukova N.A."/>
            <person name="Johnson W.E."/>
            <person name="Horin P."/>
            <person name="Corander J."/>
            <person name="Murphy D."/>
            <person name="Burger P.A."/>
        </authorList>
    </citation>
    <scope>NUCLEOTIDE SEQUENCE [LARGE SCALE GENOMIC DNA]</scope>
    <source>
        <strain evidence="21">Drom800</strain>
        <tissue evidence="21">Blood</tissue>
    </source>
</reference>
<evidence type="ECO:0000256" key="6">
    <source>
        <dbReference type="ARBA" id="ARBA00022599"/>
    </source>
</evidence>
<evidence type="ECO:0000259" key="19">
    <source>
        <dbReference type="PROSITE" id="PS50009"/>
    </source>
</evidence>
<comment type="similarity">
    <text evidence="3">Belongs to the RASGRP family.</text>
</comment>
<dbReference type="InterPro" id="IPR001895">
    <property type="entry name" value="RASGEF_cat_dom"/>
</dbReference>
<evidence type="ECO:0000313" key="22">
    <source>
        <dbReference type="Proteomes" id="UP000299084"/>
    </source>
</evidence>
<evidence type="ECO:0000313" key="21">
    <source>
        <dbReference type="EMBL" id="KAB1251450.1"/>
    </source>
</evidence>
<evidence type="ECO:0000256" key="7">
    <source>
        <dbReference type="ARBA" id="ARBA00022658"/>
    </source>
</evidence>
<keyword evidence="13" id="KW-0770">Synapse</keyword>